<keyword evidence="11" id="KW-0805">Transcription regulation</keyword>
<dbReference type="GO" id="GO:0005829">
    <property type="term" value="C:cytosol"/>
    <property type="evidence" value="ECO:0007669"/>
    <property type="project" value="UniProtKB-SubCell"/>
</dbReference>
<evidence type="ECO:0000256" key="3">
    <source>
        <dbReference type="ARBA" id="ARBA00022481"/>
    </source>
</evidence>
<feature type="repeat" description="TPR" evidence="17">
    <location>
        <begin position="2015"/>
        <end position="2048"/>
    </location>
</feature>
<feature type="compositionally biased region" description="Polar residues" evidence="19">
    <location>
        <begin position="91"/>
        <end position="110"/>
    </location>
</feature>
<comment type="caution">
    <text evidence="24">The sequence shown here is derived from an EMBL/GenBank/DDBJ whole genome shotgun (WGS) entry which is preliminary data.</text>
</comment>
<evidence type="ECO:0000259" key="21">
    <source>
        <dbReference type="PROSITE" id="PS50209"/>
    </source>
</evidence>
<dbReference type="SUPFAM" id="SSF52540">
    <property type="entry name" value="P-loop containing nucleoside triphosphate hydrolases"/>
    <property type="match status" value="1"/>
</dbReference>
<evidence type="ECO:0000256" key="19">
    <source>
        <dbReference type="SAM" id="MobiDB-lite"/>
    </source>
</evidence>
<dbReference type="SUPFAM" id="SSF68906">
    <property type="entry name" value="SAP domain"/>
    <property type="match status" value="1"/>
</dbReference>
<dbReference type="Gene3D" id="3.40.50.300">
    <property type="entry name" value="P-loop containing nucleotide triphosphate hydrolases"/>
    <property type="match status" value="5"/>
</dbReference>
<keyword evidence="13" id="KW-0804">Transcription</keyword>
<proteinExistence type="evidence at protein level"/>
<feature type="compositionally biased region" description="Basic and acidic residues" evidence="19">
    <location>
        <begin position="226"/>
        <end position="235"/>
    </location>
</feature>
<dbReference type="PANTHER" id="PTHR10271:SF29">
    <property type="entry name" value="INTERFERON-INDUCED PROTEIN WITH TETRATRICOPEPTIDE REPEATS-RELATED"/>
    <property type="match status" value="1"/>
</dbReference>
<dbReference type="SUPFAM" id="SSF47986">
    <property type="entry name" value="DEATH domain"/>
    <property type="match status" value="1"/>
</dbReference>
<dbReference type="SUPFAM" id="SSF48452">
    <property type="entry name" value="TPR-like"/>
    <property type="match status" value="14"/>
</dbReference>
<dbReference type="InterPro" id="IPR036361">
    <property type="entry name" value="SAP_dom_sf"/>
</dbReference>
<evidence type="ECO:0000313" key="24">
    <source>
        <dbReference type="EMBL" id="RXN22599.1"/>
    </source>
</evidence>
<keyword evidence="9 17" id="KW-0802">TPR repeat</keyword>
<dbReference type="Pfam" id="PF02037">
    <property type="entry name" value="SAP"/>
    <property type="match status" value="1"/>
</dbReference>
<evidence type="ECO:0000259" key="20">
    <source>
        <dbReference type="PROSITE" id="PS50188"/>
    </source>
</evidence>
<feature type="region of interest" description="Disordered" evidence="19">
    <location>
        <begin position="40"/>
        <end position="274"/>
    </location>
</feature>
<evidence type="ECO:0000256" key="6">
    <source>
        <dbReference type="ARBA" id="ARBA00022499"/>
    </source>
</evidence>
<accession>A0A498MMC0</accession>
<feature type="compositionally biased region" description="Low complexity" evidence="19">
    <location>
        <begin position="702"/>
        <end position="715"/>
    </location>
</feature>
<keyword evidence="10" id="KW-0832">Ubl conjugation</keyword>
<feature type="compositionally biased region" description="Gly residues" evidence="19">
    <location>
        <begin position="676"/>
        <end position="701"/>
    </location>
</feature>
<dbReference type="Pfam" id="PF13671">
    <property type="entry name" value="AAA_33"/>
    <property type="match status" value="1"/>
</dbReference>
<feature type="domain" description="FIIND" evidence="23">
    <location>
        <begin position="1463"/>
        <end position="1732"/>
    </location>
</feature>
<feature type="compositionally biased region" description="Basic and acidic residues" evidence="19">
    <location>
        <begin position="641"/>
        <end position="657"/>
    </location>
</feature>
<evidence type="ECO:0000256" key="18">
    <source>
        <dbReference type="SAM" id="Coils"/>
    </source>
</evidence>
<dbReference type="Gene3D" id="1.25.40.10">
    <property type="entry name" value="Tetratricopeptide repeat domain"/>
    <property type="match status" value="15"/>
</dbReference>
<evidence type="ECO:0000256" key="9">
    <source>
        <dbReference type="ARBA" id="ARBA00022803"/>
    </source>
</evidence>
<feature type="domain" description="FIIND" evidence="23">
    <location>
        <begin position="2433"/>
        <end position="2647"/>
    </location>
</feature>
<keyword evidence="18" id="KW-0175">Coiled coil</keyword>
<name>A0A498MMC0_LABRO</name>
<evidence type="ECO:0000259" key="22">
    <source>
        <dbReference type="PROSITE" id="PS50800"/>
    </source>
</evidence>
<evidence type="ECO:0000256" key="16">
    <source>
        <dbReference type="ARBA" id="ARBA00038336"/>
    </source>
</evidence>
<dbReference type="FunFam" id="1.10.720.30:FF:000004">
    <property type="entry name" value="heterogeneous nuclear ribonucleoprotein U isoform X1"/>
    <property type="match status" value="1"/>
</dbReference>
<keyword evidence="3" id="KW-0488">Methylation</keyword>
<evidence type="ECO:0000256" key="15">
    <source>
        <dbReference type="ARBA" id="ARBA00023274"/>
    </source>
</evidence>
<dbReference type="Proteomes" id="UP000290572">
    <property type="component" value="Unassembled WGS sequence"/>
</dbReference>
<feature type="compositionally biased region" description="Basic and acidic residues" evidence="19">
    <location>
        <begin position="202"/>
        <end position="212"/>
    </location>
</feature>
<dbReference type="PROSITE" id="PS51830">
    <property type="entry name" value="FIIND"/>
    <property type="match status" value="4"/>
</dbReference>
<dbReference type="FunFam" id="1.25.40.10:FF:000032">
    <property type="entry name" value="Interferon-induced protein with tetratricopeptide repeats 5"/>
    <property type="match status" value="5"/>
</dbReference>
<evidence type="ECO:0000313" key="25">
    <source>
        <dbReference type="Proteomes" id="UP000290572"/>
    </source>
</evidence>
<dbReference type="Pfam" id="PF13181">
    <property type="entry name" value="TPR_8"/>
    <property type="match status" value="1"/>
</dbReference>
<dbReference type="GO" id="GO:0005634">
    <property type="term" value="C:nucleus"/>
    <property type="evidence" value="ECO:0007669"/>
    <property type="project" value="UniProtKB-SubCell"/>
</dbReference>
<organism evidence="24 25">
    <name type="scientific">Labeo rohita</name>
    <name type="common">Indian major carp</name>
    <name type="synonym">Cyprinus rohita</name>
    <dbReference type="NCBI Taxonomy" id="84645"/>
    <lineage>
        <taxon>Eukaryota</taxon>
        <taxon>Metazoa</taxon>
        <taxon>Chordata</taxon>
        <taxon>Craniata</taxon>
        <taxon>Vertebrata</taxon>
        <taxon>Euteleostomi</taxon>
        <taxon>Actinopterygii</taxon>
        <taxon>Neopterygii</taxon>
        <taxon>Teleostei</taxon>
        <taxon>Ostariophysi</taxon>
        <taxon>Cypriniformes</taxon>
        <taxon>Cyprinidae</taxon>
        <taxon>Labeoninae</taxon>
        <taxon>Labeonini</taxon>
        <taxon>Labeo</taxon>
    </lineage>
</organism>
<dbReference type="InterPro" id="IPR027417">
    <property type="entry name" value="P-loop_NTPase"/>
</dbReference>
<dbReference type="GO" id="GO:0051607">
    <property type="term" value="P:defense response to virus"/>
    <property type="evidence" value="ECO:0007669"/>
    <property type="project" value="TreeGrafter"/>
</dbReference>
<evidence type="ECO:0000256" key="13">
    <source>
        <dbReference type="ARBA" id="ARBA00023163"/>
    </source>
</evidence>
<dbReference type="GO" id="GO:0042981">
    <property type="term" value="P:regulation of apoptotic process"/>
    <property type="evidence" value="ECO:0007669"/>
    <property type="project" value="InterPro"/>
</dbReference>
<keyword evidence="7" id="KW-0597">Phosphoprotein</keyword>
<feature type="domain" description="CARD" evidence="21">
    <location>
        <begin position="1663"/>
        <end position="1751"/>
    </location>
</feature>
<evidence type="ECO:0000256" key="2">
    <source>
        <dbReference type="ARBA" id="ARBA00004514"/>
    </source>
</evidence>
<comment type="subcellular location">
    <subcellularLocation>
        <location evidence="2">Cytoplasm</location>
        <location evidence="2">Cytosol</location>
    </subcellularLocation>
    <subcellularLocation>
        <location evidence="1">Nucleus</location>
    </subcellularLocation>
</comment>
<feature type="compositionally biased region" description="Basic and acidic residues" evidence="19">
    <location>
        <begin position="242"/>
        <end position="261"/>
    </location>
</feature>
<dbReference type="InterPro" id="IPR019734">
    <property type="entry name" value="TPR_rpt"/>
</dbReference>
<evidence type="ECO:0000256" key="12">
    <source>
        <dbReference type="ARBA" id="ARBA00023159"/>
    </source>
</evidence>
<dbReference type="Pfam" id="PF00622">
    <property type="entry name" value="SPRY"/>
    <property type="match status" value="1"/>
</dbReference>
<feature type="domain" description="SAP" evidence="22">
    <location>
        <begin position="6"/>
        <end position="40"/>
    </location>
</feature>
<dbReference type="Pfam" id="PF00619">
    <property type="entry name" value="CARD"/>
    <property type="match status" value="1"/>
</dbReference>
<feature type="compositionally biased region" description="Low complexity" evidence="19">
    <location>
        <begin position="724"/>
        <end position="773"/>
    </location>
</feature>
<dbReference type="FunFam" id="2.60.120.920:FF:000006">
    <property type="entry name" value="heterogeneous nuclear ribonucleoprotein U isoform X1"/>
    <property type="match status" value="1"/>
</dbReference>
<dbReference type="SMART" id="SM00513">
    <property type="entry name" value="SAP"/>
    <property type="match status" value="1"/>
</dbReference>
<keyword evidence="26" id="KW-1267">Proteomics identification</keyword>
<feature type="compositionally biased region" description="Basic and acidic residues" evidence="19">
    <location>
        <begin position="74"/>
        <end position="89"/>
    </location>
</feature>
<dbReference type="InterPro" id="IPR035778">
    <property type="entry name" value="SPRY_hnRNP_U"/>
</dbReference>
<dbReference type="PANTHER" id="PTHR10271">
    <property type="entry name" value="INTERFERON-INDUCED PROTEIN WITH TETRATRICOPEPTIDE REPEATS"/>
    <property type="match status" value="1"/>
</dbReference>
<keyword evidence="4" id="KW-0963">Cytoplasm</keyword>
<dbReference type="PROSITE" id="PS50209">
    <property type="entry name" value="CARD"/>
    <property type="match status" value="1"/>
</dbReference>
<feature type="compositionally biased region" description="Basic and acidic residues" evidence="19">
    <location>
        <begin position="151"/>
        <end position="181"/>
    </location>
</feature>
<evidence type="ECO:0000256" key="5">
    <source>
        <dbReference type="ARBA" id="ARBA00022491"/>
    </source>
</evidence>
<dbReference type="Pfam" id="PF13553">
    <property type="entry name" value="FIIND"/>
    <property type="match status" value="4"/>
</dbReference>
<feature type="domain" description="FIIND" evidence="23">
    <location>
        <begin position="3305"/>
        <end position="3519"/>
    </location>
</feature>
<evidence type="ECO:0007829" key="26">
    <source>
        <dbReference type="PeptideAtlas" id="A0A498MMC0"/>
    </source>
</evidence>
<feature type="coiled-coil region" evidence="18">
    <location>
        <begin position="867"/>
        <end position="894"/>
    </location>
</feature>
<evidence type="ECO:0000256" key="1">
    <source>
        <dbReference type="ARBA" id="ARBA00004123"/>
    </source>
</evidence>
<dbReference type="PROSITE" id="PS50005">
    <property type="entry name" value="TPR"/>
    <property type="match status" value="1"/>
</dbReference>
<gene>
    <name evidence="24" type="ORF">ROHU_023308</name>
</gene>
<dbReference type="Gene3D" id="1.10.720.30">
    <property type="entry name" value="SAP domain"/>
    <property type="match status" value="1"/>
</dbReference>
<dbReference type="STRING" id="84645.A0A498MMC0"/>
<keyword evidence="15" id="KW-0687">Ribonucleoprotein</keyword>
<dbReference type="InterPro" id="IPR001870">
    <property type="entry name" value="B30.2/SPRY"/>
</dbReference>
<dbReference type="CDD" id="cd12884">
    <property type="entry name" value="SPRY_hnRNP"/>
    <property type="match status" value="1"/>
</dbReference>
<feature type="domain" description="FIIND" evidence="23">
    <location>
        <begin position="4177"/>
        <end position="4391"/>
    </location>
</feature>
<dbReference type="InterPro" id="IPR003034">
    <property type="entry name" value="SAP_dom"/>
</dbReference>
<comment type="similarity">
    <text evidence="16">Belongs to the IFIT family.</text>
</comment>
<sequence>MSGLNVKKLKVNELKEELQRRGLDTRGLKADLADRLQAALEAEAAGSAPSDEQEQEFEAGGETGEGDDYQEEEFAAREQDFGEEAKAQFDDGNSTDLYQGGSDDQGTESNEGNEDSTETPIPGFGTSDYSSDAPGQMTEQYSFDQEEYQEPEAKQAEVKQEYEETPSHAEPQREQKFDEPASRQTPEGDSSERSQQGESESFEVKTEYKADEDVPQQAEQASDWDAQAKSEDDRYSSYSRKRSYDESRGYGYYEHREERRSPQPPAEEEEEDIDDKLVVIDTYNCDLHFKVARDRYSGYPLTIEGFAYLWAGARATYGVNKGRVCFEMKINEEISVKHLPSSEPDPHVVRIGWSLDTCNTQLGEEPFSFGYGGTGKKSSNCKFEDYGEKFSENDIIGCYIDFESSEQVEMGFSKNGKSLGPCFHVSREELAGRALFPHVLVKNCAVEFNFGQREEPFFPQPEGFTFLQDIHLDERVRGTLGPANKSECEILMMVGLPGSGKTTWAIKHAQENPDKKYNILGTNAIMDKMKVMGLRRQRNYAGRWDILIQQATQCLNRLIQIAARKKRNYILDQRTTSVKNASLREAERVPCTISVTHKLPRVGLVPIHANFVLPEVGEFLDGVTFVELQREEADALIKQYNEEGRKAGPPPEKRFDNRQGGFRGRSNFQRYDNRGGPQGGRGGYQNRGGSGGGGYRGGYNRGGYNQNRWGNNYRDGGSGGRGGYNRNQQSGGNYNHSRQGSYNKSGSGSSGGYSQSQPQSYNQGYNQGYSQSNYNQGYNYGNYSQYPGYSQSYSQTPAPTGQTYNQQQQSYNQQYQQECHFTWSLREDKDFVLSDVLNRLEEQIQLECKEARVTRAYSSLGFIQCLYGNQQDALANLQKSVEIAKERYKDSDEVLIVTYGDLAWLHYHMSEFSKCEDYLRELERINRNFSEGFIYTVEVLREKAWTFLKFSSKYYNAAKECFRRALEMNPDDSDLNAGYAIALYRTTNESTDSSDSPTIKQLERAVELNPDDAVLLLLLALRMLQNKDKKTCEAALKEVVVAVRMSPENPHVIRYAAKICRQLGNMDIAISLLEKALQDTPKSAFMHHQLALCYKRKKIFMEKKHRTHGKAKFNVKEHKEIQQYLLKCIDHLEKAISLKPSFIFAMADLALHYGQLGSFKAEAFFDKAFKMAYNEKRDLQAVHCLYGQYQLYTRRSEQLAIYHFMQGLRLKPESEQGKLCEDKLKMMIEHRIWLKNPNDSKVCGIQGFIHEVKGEKLKAEEFYERALTNGLDFDMRIWLMSFSEPEKYHLNLIFDGGSYDQVDSGRLKIFKGAMNKKTVHLVNINICNAKRILRWEKLAPGPHVILLAFTLHDGEFTDQTKEILENLEFLGEKFWNHVFVVFTEGNCSINEYTGAQRSVLEWLLEKCGDKYYICGSKPETTKRRELSDRIDKMICTNNSMHLVLPDISDGDSQSPSDILRKQDIKEHFVTPKVIIQEGKSKYRLQCSHAGWFHCDFTQLGFNMEGEGEVLYSTDLQDSDCPVPANYYQAGPVYDIKCVQGELSQLRLPHCETSIEDACHFMSVIHYSNQIVDILKPQVITSSHVTVSITGTSKFFLSKKSNWFKDRWSKILGQDTTLQLSDQWKYPFPTFDIKLPDGVMKVNLQLKKKNPKKGAFEAIWSRKITLTGLSFLKNNRAELIQRVRNVHAILDHYNGIIAKELISKITEMKTSQEKMRNIFDLIESQGHSSELTFFKCLCKEETVLMRDMHLRTMRTMAWNSVLNCTLNDGLLEGALKTKLLLQECHFTWSLREDKDFVLCDLLNRLEEQIQLECKEARVTRAYNSFGFIQYLFGNQQEALANLQKSVEIAKEHYKDSDEVLIVTYGDLAWLHYHMNEFSKCEDYLKELEKIHEKLSEGFSYTVEVLREKGWTFLKFSHKYSHAAKECFRRALEMNPDDGDLNAGYAISLYRTTKFTPDSLESPTIKQLERAIDLNPNDAVLQLLLALMLQHDKDDMEISETAQKKVTMALKMAPENPHVIRYTAKFFRQLGNMDIAINLLEDALQATPNSAFIHHQLALCYKRKKTFLEQKRRTYGTGKFNVQESDEIQQYLDQCIYHLERAIFLKPSFVIATADLALHYGQLGSFKAKRLFEEAFKMAFNEKQYLQAVHCIYGQYQLYCKRFEPLAFHHFMQGLKLQPESELGMVCEKKMKIMMQHRIKWLNSPDDGMVCGIQGFIHEVKGENCKAEELYEKAIKNGVNFGDIFTEMRIWLMSFSETEKSVVNLIFDGGSYEIDSGRLKTFKGAMSKETVHLVDINICNAKRILRWEKLAPGPHVILLAFTLHDGEFTDQTKEILENLEFLGEKFWNHVFVVFTEGNCSINEYTGAQRSVLEWLLEKCGDKYYICDSKPETTKRRELSERIDEMICTNNSMHLVLPDISDGDSQSSSDILRRLDVKDELFTPEVVLQEGQRKYRLQCSQAGWFHCEFTQIGFNMEGEGEVLYSTDLKDSDCLVPANYYQAGPVYDIKCVQGELSQLRLRHCETSIEDACHFMSVIHYSDQMIDVLKPQHITSTHVIVNITGTSKFFISKKENWFTGHWSRTLGQDTKLHCTKQWKHFYPTFDIKLPDGVMNVDLHLKKENAKEGEDEVVWSRKITLTDGHKMSLEGALKTKLLLQECHFTWSLREDKDFVLSDVLNRLEEQIQLECKEARVTRAYSSLGFIQYLYGNQQDALANLQKSVEIAKERYKDSDEVLVVTYGDLAWLHYHMNEFSKCEDYLRELERINRKFSEGFIYTVEVLREKGWTFLKFSNNYSNAAKECFRRALEMNPDDSDLNAAYAIALYRTTKFTPDSLESPTIKQLEKAIELNPDDAVLLVLLALRMLHNEDKKTFKTAWKKMIMALKMSPENPHVIRYTAKFCRKLGNTDIAISLLDEALQATPNSAFIHHQLAVCYKSKKTTLEKKHRIYGKAESSVKESEEIQQYLDQCVHHLEMAISLKPCFVFATADLALHYGQLRRFKAEKLFEEAFKMAYNEKQHLQAVHCLCGKYQLYYKKSERQAFHHFMQGLRQQPESEDGKVCENKLKTIMEHRTKWLKTPDDGVVCGIRGFIHEVKGEKRKAEEFYERALKNGLSFGDFFTEMRIWLMSFSETEESVVNLIFDGGTYEVDSGRLNTFKGAMNKETVHLVDINICNAKRILRWEKLAPGPHVILLAFTLHDGEFTDQTKEILENLEFLGEKFWNHVFVVFTEGNCSINEYTGAQRSVLEWLLEKCGDKYYICGSKPETTKRRELSERIDEMICTNNSMHLVLPDISDGNSQSSSDILRRLDVKDELFTPEVVLQEGQRKYRLQCSQAGWFHCEFTQIGFNMEGEGEVLYSTDLQDSDCLVPANYYQAGPVYDIKCVQGELSQLRLRHCETSIEDACHFMSVIHYSDQMIDVLKPQHITSTHVIVNITGTSKFFISKKENWFTGHWSRTLGQDTKLHCTKQWKHFYPTFDIKLPDGVMNVDLHLKKENAKEGEDEVVWSRKITLTDGHKMSLEGALKTKLLLQECHFTWSLREDKDFVLSDVLNRLEEQIQLECKEARVTRAYSSLGFIQYLYGNQQDALANLQKSVEIAKERYKDSDEVLIVTYGDLAWLHYHMNEFSKCEDYLRELERINRKFSEGFIYTVEVLREKGWTFLKFSNNYSNAAKECFRRALEMNPDDSDLNAAYAIALYRTTKFTPDSLESPTIKQLEKAIELNPDDAVLLVLLALRMLHNEDKKTFKTAWKKMIMALKMSPENPHVIRYTAKFCRKLGNTDIAISLLDEALQATPNSAFIHHQLAVCYKSKKTTLEKKHRIYGKAESSVKESEEIQQYLDQCVHHLEMAISLKPCFVFATADLALHYGQLRRFKAEELFEEAFKMAYNEKQHLQAVHCLCGKYQLYYKKSERQAFHHFMQGLRQQPESEDGKVCENKLKTIMEHRTKWLKTPDDGVVCGIRGFIHEVKGEKRKAEEFYERALKNGLSFGDFFTEMRIWLMSFSETEESVVNLIFDGGTYEVDSGRLNTFKGAMNKETVHLVDINICNAKRILRWEKLAPGPHVILLAFTLHDGEFTDQTKEILENLEFLGEKFWNHVFVVFTEGNCSINEYTGAQRSVLEWLLEKCGDKYYICGSKPETTKRRELSERIDEMICTNNSMHLVLPDISDGNSQSSSDILRRLDVKDELFTPEVVLQEGQRKYRLQCSQAGWFHCEFTQIGFNMEGEGEVLYSTDLQDSDCLVPANYYQAGPVYDIKCVQGELSQLRLRHCETSIEDACHFMSVIHYSDQMIDVLKPQHITSTHVIVNITGTSKFFISKKENWFTGHWSRTLGQDTKLHCTKQWKHFYPTFDIKLPDGVMNVDLHLKKENAKEGEDEVVWSRKITLTDGHKMSLEGALKTKLLLQECHFTWSLREDKDFVLSDVLNRLEEQIQLECKEARVTRAYSSLGFIQYLYGNQQDALANLQKSVEIAKERYKDSDEVLIVTYGDLAWLHYHMNEFSKCEDYLRELERINRKFSEGFIYTVEVLREKGWTFLKFSNNYSNAAKECFRRALEMNPDDSDLNAAYAIALYRTTKFTPDSLESPTIKQLEKAIELNPDDAVLLVLLALRMLHNEDKKTFKTAWKKMIMALKMSPENPHVIRYTAKFCRKLGNTDIAISLLDEALQATPNSAFIHHQLAVCYKSKKTTLEKKHRIYGKAESSVKESEEIQQYLDQCVHHLEMAISLKPCFVFATADLALHYGQLRRFKAEELFEEAFKMAYNEKQHLQAVHCLCGKYQLYYKKSERQAFHHFMQGLRQQPESEDGKVCENKLKTIMEHRTKWLKTPDDGVVCGIRGFIHEVKGEKRKAEEFYERALKNGLSFGKQFEEFS</sequence>
<reference evidence="24 25" key="1">
    <citation type="submission" date="2018-03" db="EMBL/GenBank/DDBJ databases">
        <title>Draft genome sequence of Rohu Carp (Labeo rohita).</title>
        <authorList>
            <person name="Das P."/>
            <person name="Kushwaha B."/>
            <person name="Joshi C.G."/>
            <person name="Kumar D."/>
            <person name="Nagpure N.S."/>
            <person name="Sahoo L."/>
            <person name="Das S.P."/>
            <person name="Bit A."/>
            <person name="Patnaik S."/>
            <person name="Meher P.K."/>
            <person name="Jayasankar P."/>
            <person name="Koringa P.G."/>
            <person name="Patel N.V."/>
            <person name="Hinsu A.T."/>
            <person name="Kumar R."/>
            <person name="Pandey M."/>
            <person name="Agarwal S."/>
            <person name="Srivastava S."/>
            <person name="Singh M."/>
            <person name="Iquebal M.A."/>
            <person name="Jaiswal S."/>
            <person name="Angadi U.B."/>
            <person name="Kumar N."/>
            <person name="Raza M."/>
            <person name="Shah T.M."/>
            <person name="Rai A."/>
            <person name="Jena J.K."/>
        </authorList>
    </citation>
    <scope>NUCLEOTIDE SEQUENCE [LARGE SCALE GENOMIC DNA]</scope>
    <source>
        <strain evidence="24">DASCIFA01</strain>
        <tissue evidence="24">Testis</tissue>
    </source>
</reference>
<dbReference type="InterPro" id="IPR043136">
    <property type="entry name" value="B30.2/SPRY_sf"/>
</dbReference>
<keyword evidence="5" id="KW-0678">Repressor</keyword>
<dbReference type="PROSITE" id="PS50188">
    <property type="entry name" value="B302_SPRY"/>
    <property type="match status" value="1"/>
</dbReference>
<evidence type="ECO:0000256" key="8">
    <source>
        <dbReference type="ARBA" id="ARBA00022737"/>
    </source>
</evidence>
<feature type="coiled-coil region" evidence="18">
    <location>
        <begin position="2704"/>
        <end position="2731"/>
    </location>
</feature>
<dbReference type="GO" id="GO:1990904">
    <property type="term" value="C:ribonucleoprotein complex"/>
    <property type="evidence" value="ECO:0007669"/>
    <property type="project" value="UniProtKB-KW"/>
</dbReference>
<feature type="coiled-coil region" evidence="18">
    <location>
        <begin position="4448"/>
        <end position="4475"/>
    </location>
</feature>
<feature type="compositionally biased region" description="Acidic residues" evidence="19">
    <location>
        <begin position="51"/>
        <end position="73"/>
    </location>
</feature>
<evidence type="ECO:0000256" key="11">
    <source>
        <dbReference type="ARBA" id="ARBA00023015"/>
    </source>
</evidence>
<dbReference type="Gene3D" id="2.60.120.920">
    <property type="match status" value="1"/>
</dbReference>
<evidence type="ECO:0000256" key="7">
    <source>
        <dbReference type="ARBA" id="ARBA00022553"/>
    </source>
</evidence>
<dbReference type="EMBL" id="QBIY01012585">
    <property type="protein sequence ID" value="RXN22599.1"/>
    <property type="molecule type" value="Genomic_DNA"/>
</dbReference>
<evidence type="ECO:0000259" key="23">
    <source>
        <dbReference type="PROSITE" id="PS51830"/>
    </source>
</evidence>
<dbReference type="InterPro" id="IPR011029">
    <property type="entry name" value="DEATH-like_dom_sf"/>
</dbReference>
<dbReference type="InterPro" id="IPR011990">
    <property type="entry name" value="TPR-like_helical_dom_sf"/>
</dbReference>
<dbReference type="InterPro" id="IPR013320">
    <property type="entry name" value="ConA-like_dom_sf"/>
</dbReference>
<dbReference type="InterPro" id="IPR025307">
    <property type="entry name" value="FIIND_dom"/>
</dbReference>
<dbReference type="Gene3D" id="1.10.533.10">
    <property type="entry name" value="Death Domain, Fas"/>
    <property type="match status" value="1"/>
</dbReference>
<keyword evidence="14" id="KW-0539">Nucleus</keyword>
<protein>
    <submittedName>
        <fullName evidence="24">Heterogeneous nuclear ribonucleo U 1</fullName>
    </submittedName>
</protein>
<dbReference type="PROSITE" id="PS50800">
    <property type="entry name" value="SAP"/>
    <property type="match status" value="1"/>
</dbReference>
<feature type="region of interest" description="Disordered" evidence="19">
    <location>
        <begin position="641"/>
        <end position="773"/>
    </location>
</feature>
<dbReference type="InterPro" id="IPR003877">
    <property type="entry name" value="SPRY_dom"/>
</dbReference>
<dbReference type="SMART" id="SM00449">
    <property type="entry name" value="SPRY"/>
    <property type="match status" value="1"/>
</dbReference>
<evidence type="ECO:0000256" key="14">
    <source>
        <dbReference type="ARBA" id="ARBA00023242"/>
    </source>
</evidence>
<keyword evidence="25" id="KW-1185">Reference proteome</keyword>
<evidence type="ECO:0000256" key="4">
    <source>
        <dbReference type="ARBA" id="ARBA00022490"/>
    </source>
</evidence>
<feature type="coiled-coil region" evidence="18">
    <location>
        <begin position="3576"/>
        <end position="3603"/>
    </location>
</feature>
<dbReference type="SUPFAM" id="SSF49899">
    <property type="entry name" value="Concanavalin A-like lectins/glucanases"/>
    <property type="match status" value="1"/>
</dbReference>
<dbReference type="SMART" id="SM00028">
    <property type="entry name" value="TPR"/>
    <property type="match status" value="25"/>
</dbReference>
<keyword evidence="6" id="KW-1017">Isopeptide bond</keyword>
<keyword evidence="12" id="KW-0010">Activator</keyword>
<keyword evidence="8" id="KW-0677">Repeat</keyword>
<evidence type="ECO:0000256" key="10">
    <source>
        <dbReference type="ARBA" id="ARBA00022843"/>
    </source>
</evidence>
<dbReference type="InterPro" id="IPR001315">
    <property type="entry name" value="CARD"/>
</dbReference>
<feature type="domain" description="B30.2/SPRY" evidence="20">
    <location>
        <begin position="258"/>
        <end position="455"/>
    </location>
</feature>
<evidence type="ECO:0000256" key="17">
    <source>
        <dbReference type="PROSITE-ProRule" id="PRU00339"/>
    </source>
</evidence>